<dbReference type="InterPro" id="IPR002401">
    <property type="entry name" value="Cyt_P450_E_grp-I"/>
</dbReference>
<evidence type="ECO:0000256" key="3">
    <source>
        <dbReference type="ARBA" id="ARBA00022723"/>
    </source>
</evidence>
<gene>
    <name evidence="10" type="ORF">LOTGIDRAFT_117066</name>
</gene>
<keyword evidence="6 8" id="KW-0503">Monooxygenase</keyword>
<dbReference type="AlphaFoldDB" id="V4AEH6"/>
<dbReference type="OMA" id="MEFRDIM"/>
<keyword evidence="9" id="KW-0472">Membrane</keyword>
<comment type="cofactor">
    <cofactor evidence="1 7">
        <name>heme</name>
        <dbReference type="ChEBI" id="CHEBI:30413"/>
    </cofactor>
</comment>
<dbReference type="HOGENOM" id="CLU_001570_22_0_1"/>
<accession>V4AEH6</accession>
<feature type="transmembrane region" description="Helical" evidence="9">
    <location>
        <begin position="6"/>
        <end position="30"/>
    </location>
</feature>
<dbReference type="RefSeq" id="XP_009053804.1">
    <property type="nucleotide sequence ID" value="XM_009055556.1"/>
</dbReference>
<dbReference type="GO" id="GO:0020037">
    <property type="term" value="F:heme binding"/>
    <property type="evidence" value="ECO:0007669"/>
    <property type="project" value="InterPro"/>
</dbReference>
<evidence type="ECO:0000313" key="10">
    <source>
        <dbReference type="EMBL" id="ESO95287.1"/>
    </source>
</evidence>
<keyword evidence="3 7" id="KW-0479">Metal-binding</keyword>
<dbReference type="PANTHER" id="PTHR24300">
    <property type="entry name" value="CYTOCHROME P450 508A4-RELATED"/>
    <property type="match status" value="1"/>
</dbReference>
<keyword evidence="9" id="KW-0812">Transmembrane</keyword>
<organism evidence="10 11">
    <name type="scientific">Lottia gigantea</name>
    <name type="common">Giant owl limpet</name>
    <dbReference type="NCBI Taxonomy" id="225164"/>
    <lineage>
        <taxon>Eukaryota</taxon>
        <taxon>Metazoa</taxon>
        <taxon>Spiralia</taxon>
        <taxon>Lophotrochozoa</taxon>
        <taxon>Mollusca</taxon>
        <taxon>Gastropoda</taxon>
        <taxon>Patellogastropoda</taxon>
        <taxon>Lottioidea</taxon>
        <taxon>Lottiidae</taxon>
        <taxon>Lottia</taxon>
    </lineage>
</organism>
<keyword evidence="7 8" id="KW-0349">Heme</keyword>
<dbReference type="SUPFAM" id="SSF48264">
    <property type="entry name" value="Cytochrome P450"/>
    <property type="match status" value="1"/>
</dbReference>
<dbReference type="PRINTS" id="PR00385">
    <property type="entry name" value="P450"/>
</dbReference>
<dbReference type="GO" id="GO:0006805">
    <property type="term" value="P:xenobiotic metabolic process"/>
    <property type="evidence" value="ECO:0007669"/>
    <property type="project" value="TreeGrafter"/>
</dbReference>
<keyword evidence="9" id="KW-1133">Transmembrane helix</keyword>
<dbReference type="Pfam" id="PF00067">
    <property type="entry name" value="p450"/>
    <property type="match status" value="1"/>
</dbReference>
<dbReference type="PRINTS" id="PR00463">
    <property type="entry name" value="EP450I"/>
</dbReference>
<evidence type="ECO:0000256" key="9">
    <source>
        <dbReference type="SAM" id="Phobius"/>
    </source>
</evidence>
<dbReference type="GO" id="GO:0005737">
    <property type="term" value="C:cytoplasm"/>
    <property type="evidence" value="ECO:0007669"/>
    <property type="project" value="TreeGrafter"/>
</dbReference>
<dbReference type="GO" id="GO:0005506">
    <property type="term" value="F:iron ion binding"/>
    <property type="evidence" value="ECO:0007669"/>
    <property type="project" value="InterPro"/>
</dbReference>
<name>V4AEH6_LOTGI</name>
<dbReference type="STRING" id="225164.V4AEH6"/>
<dbReference type="GO" id="GO:0016712">
    <property type="term" value="F:oxidoreductase activity, acting on paired donors, with incorporation or reduction of molecular oxygen, reduced flavin or flavoprotein as one donor, and incorporation of one atom of oxygen"/>
    <property type="evidence" value="ECO:0007669"/>
    <property type="project" value="TreeGrafter"/>
</dbReference>
<protein>
    <submittedName>
        <fullName evidence="10">Uncharacterized protein</fullName>
    </submittedName>
</protein>
<dbReference type="GO" id="GO:0008395">
    <property type="term" value="F:steroid hydroxylase activity"/>
    <property type="evidence" value="ECO:0007669"/>
    <property type="project" value="TreeGrafter"/>
</dbReference>
<dbReference type="FunFam" id="1.10.630.10:FF:000036">
    <property type="entry name" value="CYtochrome P450 family"/>
    <property type="match status" value="1"/>
</dbReference>
<keyword evidence="11" id="KW-1185">Reference proteome</keyword>
<evidence type="ECO:0000256" key="4">
    <source>
        <dbReference type="ARBA" id="ARBA00023002"/>
    </source>
</evidence>
<evidence type="ECO:0000256" key="7">
    <source>
        <dbReference type="PIRSR" id="PIRSR602401-1"/>
    </source>
</evidence>
<dbReference type="InterPro" id="IPR017972">
    <property type="entry name" value="Cyt_P450_CS"/>
</dbReference>
<dbReference type="GO" id="GO:0006082">
    <property type="term" value="P:organic acid metabolic process"/>
    <property type="evidence" value="ECO:0007669"/>
    <property type="project" value="TreeGrafter"/>
</dbReference>
<dbReference type="KEGG" id="lgi:LOTGIDRAFT_117066"/>
<evidence type="ECO:0000256" key="2">
    <source>
        <dbReference type="ARBA" id="ARBA00010617"/>
    </source>
</evidence>
<comment type="similarity">
    <text evidence="2 8">Belongs to the cytochrome P450 family.</text>
</comment>
<proteinExistence type="inferred from homology"/>
<feature type="binding site" description="axial binding residue" evidence="7">
    <location>
        <position position="439"/>
    </location>
    <ligand>
        <name>heme</name>
        <dbReference type="ChEBI" id="CHEBI:30413"/>
    </ligand>
    <ligandPart>
        <name>Fe</name>
        <dbReference type="ChEBI" id="CHEBI:18248"/>
    </ligandPart>
</feature>
<dbReference type="PROSITE" id="PS00086">
    <property type="entry name" value="CYTOCHROME_P450"/>
    <property type="match status" value="1"/>
</dbReference>
<reference evidence="10 11" key="1">
    <citation type="journal article" date="2013" name="Nature">
        <title>Insights into bilaterian evolution from three spiralian genomes.</title>
        <authorList>
            <person name="Simakov O."/>
            <person name="Marletaz F."/>
            <person name="Cho S.J."/>
            <person name="Edsinger-Gonzales E."/>
            <person name="Havlak P."/>
            <person name="Hellsten U."/>
            <person name="Kuo D.H."/>
            <person name="Larsson T."/>
            <person name="Lv J."/>
            <person name="Arendt D."/>
            <person name="Savage R."/>
            <person name="Osoegawa K."/>
            <person name="de Jong P."/>
            <person name="Grimwood J."/>
            <person name="Chapman J.A."/>
            <person name="Shapiro H."/>
            <person name="Aerts A."/>
            <person name="Otillar R.P."/>
            <person name="Terry A.Y."/>
            <person name="Boore J.L."/>
            <person name="Grigoriev I.V."/>
            <person name="Lindberg D.R."/>
            <person name="Seaver E.C."/>
            <person name="Weisblat D.A."/>
            <person name="Putnam N.H."/>
            <person name="Rokhsar D.S."/>
        </authorList>
    </citation>
    <scope>NUCLEOTIDE SEQUENCE [LARGE SCALE GENOMIC DNA]</scope>
</reference>
<keyword evidence="4 8" id="KW-0560">Oxidoreductase</keyword>
<evidence type="ECO:0000256" key="6">
    <source>
        <dbReference type="ARBA" id="ARBA00023033"/>
    </source>
</evidence>
<dbReference type="InterPro" id="IPR001128">
    <property type="entry name" value="Cyt_P450"/>
</dbReference>
<dbReference type="InterPro" id="IPR050182">
    <property type="entry name" value="Cytochrome_P450_fam2"/>
</dbReference>
<evidence type="ECO:0000256" key="5">
    <source>
        <dbReference type="ARBA" id="ARBA00023004"/>
    </source>
</evidence>
<dbReference type="CTD" id="20231445"/>
<dbReference type="EMBL" id="KB201656">
    <property type="protein sequence ID" value="ESO95287.1"/>
    <property type="molecule type" value="Genomic_DNA"/>
</dbReference>
<evidence type="ECO:0000313" key="11">
    <source>
        <dbReference type="Proteomes" id="UP000030746"/>
    </source>
</evidence>
<dbReference type="PANTHER" id="PTHR24300:SF403">
    <property type="entry name" value="CYTOCHROME P450 306A1"/>
    <property type="match status" value="1"/>
</dbReference>
<dbReference type="InterPro" id="IPR036396">
    <property type="entry name" value="Cyt_P450_sf"/>
</dbReference>
<dbReference type="GeneID" id="20231445"/>
<evidence type="ECO:0000256" key="8">
    <source>
        <dbReference type="RuleBase" id="RU000461"/>
    </source>
</evidence>
<sequence length="496" mass="57201">MSVTYFIVSFVDIQTLFIFFIVILLCYYIFTHPKLPPGPPGWPIIGNLPLMNRIKPGKRYLFYKEMSEKYGSICRIRFGIRNMFLISGYDMVHEALSNVGNGLENRPNWLYTIEKSTKNGKGIIFANGKEWKDVRRMALVTLRDFGVGKLTIEERIIEEFQAVKGELLKVTGKPIRMKYFLIRAVTNVICSILFGNRFDYNDPKYKGLVNALEDYFKTENTSSPINALPWLRFLPGRKQVRFLYIFFSFVSEQIKEHEDKFDKDDIKDFVDVYLKTRETADDKSMFTAGNIFRLIIDLFAAGTDTTANTLDWIILHMIGYPDILQKCQEEVDKVVGKGNVVHLVHRPHLPYVQATIQEVQRICNISPTTIPHGTVRDTSLGGYTLTKDSIVIMNLMSVHTDPKYWEDPEIFRPENFLDENGKLKRRKAFMPFGIGARECIGESLAKSELFLFFSNLINTFNFSRVNGKKVDFDGFHGKSFVPKQYEVVVTPIPENL</sequence>
<dbReference type="Gene3D" id="1.10.630.10">
    <property type="entry name" value="Cytochrome P450"/>
    <property type="match status" value="1"/>
</dbReference>
<dbReference type="OrthoDB" id="1055148at2759"/>
<dbReference type="Proteomes" id="UP000030746">
    <property type="component" value="Unassembled WGS sequence"/>
</dbReference>
<evidence type="ECO:0000256" key="1">
    <source>
        <dbReference type="ARBA" id="ARBA00001971"/>
    </source>
</evidence>
<keyword evidence="5 7" id="KW-0408">Iron</keyword>